<organism evidence="1 2">
    <name type="scientific">Okeania hirsuta</name>
    <dbReference type="NCBI Taxonomy" id="1458930"/>
    <lineage>
        <taxon>Bacteria</taxon>
        <taxon>Bacillati</taxon>
        <taxon>Cyanobacteriota</taxon>
        <taxon>Cyanophyceae</taxon>
        <taxon>Oscillatoriophycideae</taxon>
        <taxon>Oscillatoriales</taxon>
        <taxon>Microcoleaceae</taxon>
        <taxon>Okeania</taxon>
    </lineage>
</organism>
<gene>
    <name evidence="1" type="ORF">D5R40_20025</name>
</gene>
<dbReference type="AlphaFoldDB" id="A0A3N6P7J6"/>
<dbReference type="Proteomes" id="UP000269154">
    <property type="component" value="Unassembled WGS sequence"/>
</dbReference>
<sequence length="63" mass="6918">MGEQLTKSPLVFLVTGLTQLLSQNIASTLSVRRKYVTIISQPIKKNGVAHYGMISPKIGLDFD</sequence>
<name>A0A3N6P7J6_9CYAN</name>
<accession>A0A3N6P7J6</accession>
<evidence type="ECO:0000313" key="2">
    <source>
        <dbReference type="Proteomes" id="UP000269154"/>
    </source>
</evidence>
<evidence type="ECO:0000313" key="1">
    <source>
        <dbReference type="EMBL" id="RQH35565.1"/>
    </source>
</evidence>
<keyword evidence="2" id="KW-1185">Reference proteome</keyword>
<reference evidence="1 2" key="1">
    <citation type="journal article" date="2018" name="ACS Chem. Biol.">
        <title>Ketoreductase domain dysfunction expands chemodiversity: malyngamide biosynthesis in the cyanobacterium Okeania hirsuta.</title>
        <authorList>
            <person name="Moss N.A."/>
            <person name="Leao T."/>
            <person name="Rankin M."/>
            <person name="McCullough T.M."/>
            <person name="Qu P."/>
            <person name="Korobeynikov A."/>
            <person name="Smith J.L."/>
            <person name="Gerwick L."/>
            <person name="Gerwick W.H."/>
        </authorList>
    </citation>
    <scope>NUCLEOTIDE SEQUENCE [LARGE SCALE GENOMIC DNA]</scope>
    <source>
        <strain evidence="1 2">PAB10Feb10-1</strain>
    </source>
</reference>
<proteinExistence type="predicted"/>
<dbReference type="EMBL" id="RCBY01000126">
    <property type="protein sequence ID" value="RQH35565.1"/>
    <property type="molecule type" value="Genomic_DNA"/>
</dbReference>
<protein>
    <submittedName>
        <fullName evidence="1">Uncharacterized protein</fullName>
    </submittedName>
</protein>
<comment type="caution">
    <text evidence="1">The sequence shown here is derived from an EMBL/GenBank/DDBJ whole genome shotgun (WGS) entry which is preliminary data.</text>
</comment>